<dbReference type="EMBL" id="AP025285">
    <property type="protein sequence ID" value="BDC91106.1"/>
    <property type="molecule type" value="Genomic_DNA"/>
</dbReference>
<dbReference type="RefSeq" id="WP_265591222.1">
    <property type="nucleotide sequence ID" value="NZ_AP025285.1"/>
</dbReference>
<evidence type="ECO:0000256" key="1">
    <source>
        <dbReference type="SAM" id="MobiDB-lite"/>
    </source>
</evidence>
<dbReference type="AlphaFoldDB" id="A0AAU9CJB7"/>
<evidence type="ECO:0008006" key="5">
    <source>
        <dbReference type="Google" id="ProtNLM"/>
    </source>
</evidence>
<sequence length="204" mass="21477">MGHLDERRRQPPSSGSPMMDAEAPKADVFPKASSAAERALADSHRLSRKAVTILVACAAIVVSVMVCIAMVTTGGPAAFGSDKSHVTLGGVTHGRMPDSDSVLIMRTESSISSAGTPLKIAVGDSIGYYDVTVLTQDFSTSRAVYIYVDGSTVVATQQPQDKTVITLSGSQITSGYHTVEAVQYAGNSPTATVTMYKKNTYLIQ</sequence>
<proteinExistence type="predicted"/>
<feature type="transmembrane region" description="Helical" evidence="2">
    <location>
        <begin position="50"/>
        <end position="71"/>
    </location>
</feature>
<evidence type="ECO:0000313" key="4">
    <source>
        <dbReference type="Proteomes" id="UP001431186"/>
    </source>
</evidence>
<keyword evidence="2" id="KW-1133">Transmembrane helix</keyword>
<evidence type="ECO:0000256" key="2">
    <source>
        <dbReference type="SAM" id="Phobius"/>
    </source>
</evidence>
<feature type="region of interest" description="Disordered" evidence="1">
    <location>
        <begin position="1"/>
        <end position="23"/>
    </location>
</feature>
<reference evidence="3" key="1">
    <citation type="submission" date="2021-11" db="EMBL/GenBank/DDBJ databases">
        <title>Complete genome sequence of Atopobiaceae bacterium TOC12.</title>
        <authorList>
            <person name="Morinaga K."/>
            <person name="Kusada H."/>
            <person name="Tamaki H."/>
        </authorList>
    </citation>
    <scope>NUCLEOTIDE SEQUENCE</scope>
    <source>
        <strain evidence="3">TOC12</strain>
    </source>
</reference>
<dbReference type="KEGG" id="lcal:ATTO_09780"/>
<evidence type="ECO:0000313" key="3">
    <source>
        <dbReference type="EMBL" id="BDC91106.1"/>
    </source>
</evidence>
<organism evidence="3 4">
    <name type="scientific">Leptogranulimonas caecicola</name>
    <dbReference type="NCBI Taxonomy" id="2894156"/>
    <lineage>
        <taxon>Bacteria</taxon>
        <taxon>Bacillati</taxon>
        <taxon>Actinomycetota</taxon>
        <taxon>Coriobacteriia</taxon>
        <taxon>Coriobacteriales</taxon>
        <taxon>Kribbibacteriaceae</taxon>
        <taxon>Leptogranulimonas</taxon>
    </lineage>
</organism>
<gene>
    <name evidence="3" type="ORF">ATTO_09780</name>
</gene>
<protein>
    <recommendedName>
        <fullName evidence="5">PEGA domain-containing protein</fullName>
    </recommendedName>
</protein>
<keyword evidence="2" id="KW-0812">Transmembrane</keyword>
<keyword evidence="4" id="KW-1185">Reference proteome</keyword>
<accession>A0AAU9CJB7</accession>
<dbReference type="Proteomes" id="UP001431186">
    <property type="component" value="Chromosome"/>
</dbReference>
<name>A0AAU9CJB7_9ACTN</name>
<keyword evidence="2" id="KW-0472">Membrane</keyword>